<reference evidence="6" key="1">
    <citation type="journal article" date="2019" name="Int. J. Syst. Evol. Microbiol.">
        <title>The Global Catalogue of Microorganisms (GCM) 10K type strain sequencing project: providing services to taxonomists for standard genome sequencing and annotation.</title>
        <authorList>
            <consortium name="The Broad Institute Genomics Platform"/>
            <consortium name="The Broad Institute Genome Sequencing Center for Infectious Disease"/>
            <person name="Wu L."/>
            <person name="Ma J."/>
        </authorList>
    </citation>
    <scope>NUCLEOTIDE SEQUENCE [LARGE SCALE GENOMIC DNA]</scope>
    <source>
        <strain evidence="6">KCTC 42986</strain>
    </source>
</reference>
<dbReference type="Pfam" id="PF13416">
    <property type="entry name" value="SBP_bac_8"/>
    <property type="match status" value="1"/>
</dbReference>
<evidence type="ECO:0000313" key="6">
    <source>
        <dbReference type="Proteomes" id="UP001595530"/>
    </source>
</evidence>
<dbReference type="EMBL" id="JBHRTP010000024">
    <property type="protein sequence ID" value="MFC3108065.1"/>
    <property type="molecule type" value="Genomic_DNA"/>
</dbReference>
<dbReference type="PRINTS" id="PR00909">
    <property type="entry name" value="SPERMDNBNDNG"/>
</dbReference>
<keyword evidence="3" id="KW-0732">Signal</keyword>
<name>A0ABV7EZK0_9BURK</name>
<evidence type="ECO:0000256" key="3">
    <source>
        <dbReference type="ARBA" id="ARBA00022729"/>
    </source>
</evidence>
<sequence length="351" mass="40056">MPPFVAVIARLRQLRILLLLLGLGLAQTVTAMEVLRILAWPGYADPDVVVEFERRHNIRVEVSYIDSDDGLWNRIHNNSGKNFDVFAVNTAELQRYIDQGLTVPINLDHVKNHARQLPRFQDYKAIPGLVRNGQIYAVPYTYSDMGLIYNRKKVKKIPQSISEMWDPDYRGRVLAYNASNHNFSIAGLAMGVKNPFALNPGEFKMAVSQLIKLRRNVLTFYTTPEEVVKLYLEHDIVLIFGNYGMQQVQALRAAGADVGYVIPREGALSWLDCWVITPGAKNKTLAESWIDFMLEKTVSDTLTKRHGLANTITPFQDNSKDKIIWLEPLENYAKREALWSRIISGDDFEKF</sequence>
<dbReference type="InterPro" id="IPR006059">
    <property type="entry name" value="SBP"/>
</dbReference>
<organism evidence="5 6">
    <name type="scientific">Undibacterium arcticum</name>
    <dbReference type="NCBI Taxonomy" id="1762892"/>
    <lineage>
        <taxon>Bacteria</taxon>
        <taxon>Pseudomonadati</taxon>
        <taxon>Pseudomonadota</taxon>
        <taxon>Betaproteobacteria</taxon>
        <taxon>Burkholderiales</taxon>
        <taxon>Oxalobacteraceae</taxon>
        <taxon>Undibacterium</taxon>
    </lineage>
</organism>
<keyword evidence="4" id="KW-0574">Periplasm</keyword>
<dbReference type="PANTHER" id="PTHR30222">
    <property type="entry name" value="SPERMIDINE/PUTRESCINE-BINDING PERIPLASMIC PROTEIN"/>
    <property type="match status" value="1"/>
</dbReference>
<dbReference type="Gene3D" id="3.40.190.10">
    <property type="entry name" value="Periplasmic binding protein-like II"/>
    <property type="match status" value="2"/>
</dbReference>
<accession>A0ABV7EZK0</accession>
<comment type="caution">
    <text evidence="5">The sequence shown here is derived from an EMBL/GenBank/DDBJ whole genome shotgun (WGS) entry which is preliminary data.</text>
</comment>
<evidence type="ECO:0000256" key="2">
    <source>
        <dbReference type="ARBA" id="ARBA00022448"/>
    </source>
</evidence>
<proteinExistence type="predicted"/>
<dbReference type="SUPFAM" id="SSF53850">
    <property type="entry name" value="Periplasmic binding protein-like II"/>
    <property type="match status" value="1"/>
</dbReference>
<keyword evidence="2" id="KW-0813">Transport</keyword>
<dbReference type="PANTHER" id="PTHR30222:SF17">
    <property type="entry name" value="SPERMIDINE_PUTRESCINE-BINDING PERIPLASMIC PROTEIN"/>
    <property type="match status" value="1"/>
</dbReference>
<evidence type="ECO:0000256" key="1">
    <source>
        <dbReference type="ARBA" id="ARBA00004418"/>
    </source>
</evidence>
<comment type="subcellular location">
    <subcellularLocation>
        <location evidence="1">Periplasm</location>
    </subcellularLocation>
</comment>
<dbReference type="RefSeq" id="WP_390331388.1">
    <property type="nucleotide sequence ID" value="NZ_JBHRTP010000024.1"/>
</dbReference>
<dbReference type="Proteomes" id="UP001595530">
    <property type="component" value="Unassembled WGS sequence"/>
</dbReference>
<protein>
    <submittedName>
        <fullName evidence="5">Extracellular solute-binding protein</fullName>
    </submittedName>
</protein>
<gene>
    <name evidence="5" type="ORF">ACFOFO_08845</name>
</gene>
<keyword evidence="6" id="KW-1185">Reference proteome</keyword>
<evidence type="ECO:0000313" key="5">
    <source>
        <dbReference type="EMBL" id="MFC3108065.1"/>
    </source>
</evidence>
<evidence type="ECO:0000256" key="4">
    <source>
        <dbReference type="ARBA" id="ARBA00022764"/>
    </source>
</evidence>
<dbReference type="InterPro" id="IPR001188">
    <property type="entry name" value="Sperm_putr-bd"/>
</dbReference>